<feature type="signal peptide" evidence="2">
    <location>
        <begin position="1"/>
        <end position="24"/>
    </location>
</feature>
<accession>A0A2M7CHZ2</accession>
<dbReference type="InterPro" id="IPR058486">
    <property type="entry name" value="DUF8173"/>
</dbReference>
<keyword evidence="1" id="KW-0472">Membrane</keyword>
<protein>
    <recommendedName>
        <fullName evidence="3">DUF8173 domain-containing protein</fullName>
    </recommendedName>
</protein>
<feature type="chain" id="PRO_5014676176" description="DUF8173 domain-containing protein" evidence="2">
    <location>
        <begin position="25"/>
        <end position="338"/>
    </location>
</feature>
<proteinExistence type="predicted"/>
<dbReference type="AlphaFoldDB" id="A0A2M7CHZ2"/>
<feature type="transmembrane region" description="Helical" evidence="1">
    <location>
        <begin position="226"/>
        <end position="248"/>
    </location>
</feature>
<keyword evidence="1" id="KW-1133">Transmembrane helix</keyword>
<evidence type="ECO:0000313" key="4">
    <source>
        <dbReference type="EMBL" id="PIV25276.1"/>
    </source>
</evidence>
<feature type="transmembrane region" description="Helical" evidence="1">
    <location>
        <begin position="287"/>
        <end position="303"/>
    </location>
</feature>
<gene>
    <name evidence="4" type="ORF">COS38_02475</name>
</gene>
<feature type="transmembrane region" description="Helical" evidence="1">
    <location>
        <begin position="186"/>
        <end position="206"/>
    </location>
</feature>
<evidence type="ECO:0000313" key="5">
    <source>
        <dbReference type="Proteomes" id="UP000229966"/>
    </source>
</evidence>
<feature type="transmembrane region" description="Helical" evidence="1">
    <location>
        <begin position="309"/>
        <end position="327"/>
    </location>
</feature>
<feature type="transmembrane region" description="Helical" evidence="1">
    <location>
        <begin position="254"/>
        <end position="275"/>
    </location>
</feature>
<evidence type="ECO:0000259" key="3">
    <source>
        <dbReference type="Pfam" id="PF26514"/>
    </source>
</evidence>
<organism evidence="4 5">
    <name type="scientific">Candidatus Berkelbacteria bacterium CG03_land_8_20_14_0_80_40_36</name>
    <dbReference type="NCBI Taxonomy" id="1974509"/>
    <lineage>
        <taxon>Bacteria</taxon>
        <taxon>Candidatus Berkelbacteria</taxon>
    </lineage>
</organism>
<evidence type="ECO:0000256" key="2">
    <source>
        <dbReference type="SAM" id="SignalP"/>
    </source>
</evidence>
<dbReference type="EMBL" id="PEUM01000069">
    <property type="protein sequence ID" value="PIV25276.1"/>
    <property type="molecule type" value="Genomic_DNA"/>
</dbReference>
<dbReference type="Pfam" id="PF26514">
    <property type="entry name" value="DUF8173"/>
    <property type="match status" value="1"/>
</dbReference>
<keyword evidence="2" id="KW-0732">Signal</keyword>
<sequence>MKKIIVLVSSVIFSVCILAQSTQAATFVFPGESNQNTTTIDSEINKTLIVSGENVFVDSVIPKDLIALTGNLTTNNQIGGNLLSLSKTTYIKQEIAGSAIILSSDAIISQPIKGNLYAGASDITIDTEIQGDVFVASENLTLTKNAHILGDTYARVKTLDKNDLALIDGKNDFKYYKTEKNWTDNIARAIIGFFTLMLLALIIWRFKPKTFDTIQNAMTKKWGTSLLFGLIFLIVTPIIAIAILPFIITWPISILIITAYCFIIGLSPIFASYTWVNKILKLKFHPLATIAIGLILLTIIKIIPVIGGFILFGALLFGIGASVIVIYEKIKTNPKGGK</sequence>
<feature type="domain" description="DUF8173" evidence="3">
    <location>
        <begin position="184"/>
        <end position="323"/>
    </location>
</feature>
<keyword evidence="1" id="KW-0812">Transmembrane</keyword>
<evidence type="ECO:0000256" key="1">
    <source>
        <dbReference type="SAM" id="Phobius"/>
    </source>
</evidence>
<name>A0A2M7CHZ2_9BACT</name>
<comment type="caution">
    <text evidence="4">The sequence shown here is derived from an EMBL/GenBank/DDBJ whole genome shotgun (WGS) entry which is preliminary data.</text>
</comment>
<reference evidence="5" key="1">
    <citation type="submission" date="2017-09" db="EMBL/GenBank/DDBJ databases">
        <title>Depth-based differentiation of microbial function through sediment-hosted aquifers and enrichment of novel symbionts in the deep terrestrial subsurface.</title>
        <authorList>
            <person name="Probst A.J."/>
            <person name="Ladd B."/>
            <person name="Jarett J.K."/>
            <person name="Geller-Mcgrath D.E."/>
            <person name="Sieber C.M.K."/>
            <person name="Emerson J.B."/>
            <person name="Anantharaman K."/>
            <person name="Thomas B.C."/>
            <person name="Malmstrom R."/>
            <person name="Stieglmeier M."/>
            <person name="Klingl A."/>
            <person name="Woyke T."/>
            <person name="Ryan C.M."/>
            <person name="Banfield J.F."/>
        </authorList>
    </citation>
    <scope>NUCLEOTIDE SEQUENCE [LARGE SCALE GENOMIC DNA]</scope>
</reference>
<dbReference type="Proteomes" id="UP000229966">
    <property type="component" value="Unassembled WGS sequence"/>
</dbReference>